<dbReference type="EMBL" id="CP002282">
    <property type="protein sequence ID" value="ADO84008.1"/>
    <property type="molecule type" value="Genomic_DNA"/>
</dbReference>
<evidence type="ECO:0000259" key="1">
    <source>
        <dbReference type="Pfam" id="PF12705"/>
    </source>
</evidence>
<dbReference type="SUPFAM" id="SSF52980">
    <property type="entry name" value="Restriction endonuclease-like"/>
    <property type="match status" value="1"/>
</dbReference>
<gene>
    <name evidence="2" type="ordered locus">Ilyop_2246</name>
</gene>
<dbReference type="AlphaFoldDB" id="E3HCV2"/>
<dbReference type="InterPro" id="IPR011335">
    <property type="entry name" value="Restrct_endonuc-II-like"/>
</dbReference>
<dbReference type="HOGENOM" id="CLU_014981_0_0_0"/>
<dbReference type="Pfam" id="PF12705">
    <property type="entry name" value="PDDEXK_1"/>
    <property type="match status" value="1"/>
</dbReference>
<dbReference type="Proteomes" id="UP000006875">
    <property type="component" value="Plasmid pILYOP01"/>
</dbReference>
<reference evidence="2 3" key="1">
    <citation type="journal article" date="2010" name="Stand. Genomic Sci.">
        <title>Complete genome sequence of Ilyobacter polytropus type strain (CuHbu1).</title>
        <authorList>
            <person name="Sikorski J."/>
            <person name="Chertkov O."/>
            <person name="Lapidus A."/>
            <person name="Nolan M."/>
            <person name="Lucas S."/>
            <person name="Del Rio T.G."/>
            <person name="Tice H."/>
            <person name="Cheng J.F."/>
            <person name="Tapia R."/>
            <person name="Han C."/>
            <person name="Goodwin L."/>
            <person name="Pitluck S."/>
            <person name="Liolios K."/>
            <person name="Ivanova N."/>
            <person name="Mavromatis K."/>
            <person name="Mikhailova N."/>
            <person name="Pati A."/>
            <person name="Chen A."/>
            <person name="Palaniappan K."/>
            <person name="Land M."/>
            <person name="Hauser L."/>
            <person name="Chang Y.J."/>
            <person name="Jeffries C.D."/>
            <person name="Brambilla E."/>
            <person name="Yasawong M."/>
            <person name="Rohde M."/>
            <person name="Pukall R."/>
            <person name="Spring S."/>
            <person name="Goker M."/>
            <person name="Woyke T."/>
            <person name="Bristow J."/>
            <person name="Eisen J.A."/>
            <person name="Markowitz V."/>
            <person name="Hugenholtz P."/>
            <person name="Kyrpides N.C."/>
            <person name="Klenk H.P."/>
        </authorList>
    </citation>
    <scope>NUCLEOTIDE SEQUENCE [LARGE SCALE GENOMIC DNA]</scope>
    <source>
        <strain evidence="3">ATCC 51220 / DSM 2926 / LMG 16218 / CuHBu1</strain>
        <plasmid evidence="3">pILYOP01</plasmid>
    </source>
</reference>
<feature type="domain" description="PD-(D/E)XK endonuclease-like" evidence="1">
    <location>
        <begin position="641"/>
        <end position="880"/>
    </location>
</feature>
<accession>E3HCV2</accession>
<dbReference type="InterPro" id="IPR038726">
    <property type="entry name" value="PDDEXK_AddAB-type"/>
</dbReference>
<dbReference type="InterPro" id="IPR011604">
    <property type="entry name" value="PDDEXK-like_dom_sf"/>
</dbReference>
<evidence type="ECO:0000313" key="2">
    <source>
        <dbReference type="EMBL" id="ADO84008.1"/>
    </source>
</evidence>
<protein>
    <recommendedName>
        <fullName evidence="1">PD-(D/E)XK endonuclease-like domain-containing protein</fullName>
    </recommendedName>
</protein>
<organism evidence="2 3">
    <name type="scientific">Ilyobacter polytropus (strain ATCC 51220 / DSM 2926 / LMG 16218 / CuHBu1)</name>
    <dbReference type="NCBI Taxonomy" id="572544"/>
    <lineage>
        <taxon>Bacteria</taxon>
        <taxon>Fusobacteriati</taxon>
        <taxon>Fusobacteriota</taxon>
        <taxon>Fusobacteriia</taxon>
        <taxon>Fusobacteriales</taxon>
        <taxon>Fusobacteriaceae</taxon>
        <taxon>Ilyobacter</taxon>
    </lineage>
</organism>
<dbReference type="Gene3D" id="3.90.320.10">
    <property type="match status" value="1"/>
</dbReference>
<keyword evidence="3" id="KW-1185">Reference proteome</keyword>
<sequence>MKFTYVDYGKDILEKLIDDGKSVFVFSDNTLKNFAEDKAEKNFFRRNSLYTTMSSMKEYLLPEERLVIREEKRTLLFYRAIPEDLRKKYNINSYYDIIDLGENFLKFYRELQEYLVKDVKNLQNWQEEYLKDLEIIKKNYLDLLDRYNYIPQDWTNNLNNYSLDFFENYENFIFVDIPFFTPFEKKMIEKLSETYELEFILQITEGDFCEDDLKIKKFTFPEKSDNIKVIEVSDEMHQLINLMDIMKEKKIELFSQNPENSIYPLFAPRIFTGHKNILKNTDLYRFMELQYEILSGITEKIFYNENEKSKILYFSSQTILKALENRVFSDYYSFNHEEIKFFMKIIENEYQYITKDLINKGELTRILLDRRKTTKDSEDNISGFIEKLSHIIEDICQIRKVSDAGELLELMGNKEFFNFTKLDEDIYIDSINKYFESLSEVKSLEMLEMHKTWEDYFGENLAEPLYKLLLKYMQLKEIKVSSRNDLVPTKIKSSREENSCLKETGVYIDISGKTLPENNIRDFLLTEIQREENNLLSSDEKRLYEKYRFFQGLFNCKKALVFSMKNEENDLDSSPFIEELMLNYKLKITDPKYDQNDLLSMARTFFKGSSPVKKELTVNSLQKDDSDFHEKTIRLGSYDYSLLTICPYKFYLQKIASIEYQTRKLESKLSPRIIGIIVHEILEEIANIKEDDVKNKNFSLAEVNIDELLRKALYKRRLQIPFHLDNYYREIMFPVFIEGIKGFYKNLEKIIGDQNIISFSGEKSKKEKLIDENLKVILSGRIDLIIESSRDNCILDYKTGQGDPRQLDFYSILYYGEESQAKKYIFNAWDGKLEDFSSRKNTLTYNDMKNQLKEFIANPIYKRTEKHSTCNRCEYQQVCRMRWEDEK</sequence>
<proteinExistence type="predicted"/>
<name>E3HCV2_ILYPC</name>
<dbReference type="RefSeq" id="WP_013388669.1">
    <property type="nucleotide sequence ID" value="NC_014633.1"/>
</dbReference>
<keyword evidence="2" id="KW-0614">Plasmid</keyword>
<dbReference type="KEGG" id="ipo:Ilyop_2246"/>
<geneLocation type="plasmid" evidence="2 3">
    <name>pILYOP01</name>
</geneLocation>
<dbReference type="OrthoDB" id="2109781at2"/>
<evidence type="ECO:0000313" key="3">
    <source>
        <dbReference type="Proteomes" id="UP000006875"/>
    </source>
</evidence>